<evidence type="ECO:0000256" key="3">
    <source>
        <dbReference type="ARBA" id="ARBA00022730"/>
    </source>
</evidence>
<dbReference type="GO" id="GO:0015935">
    <property type="term" value="C:small ribosomal subunit"/>
    <property type="evidence" value="ECO:0007669"/>
    <property type="project" value="TreeGrafter"/>
</dbReference>
<evidence type="ECO:0000256" key="1">
    <source>
        <dbReference type="ARBA" id="ARBA00003134"/>
    </source>
</evidence>
<keyword evidence="6" id="KW-0687">Ribonucleoprotein</keyword>
<name>A0A3B0X0G3_9ZZZZ</name>
<accession>A0A3B0X0G3</accession>
<keyword evidence="5 7" id="KW-0689">Ribosomal protein</keyword>
<proteinExistence type="inferred from homology"/>
<sequence>MFIWSICTREYLYRIYLGMITLANSSQAKKRARQAIKRRARNVGMGSMYRTFIKKVVYAIEAGDKAAAETAYKAAVPVIDRICGKGLVHANKAARHKSRLNARVRAMA</sequence>
<dbReference type="NCBIfam" id="TIGR00029">
    <property type="entry name" value="S20"/>
    <property type="match status" value="1"/>
</dbReference>
<dbReference type="AlphaFoldDB" id="A0A3B0X0G3"/>
<dbReference type="PANTHER" id="PTHR33398:SF1">
    <property type="entry name" value="SMALL RIBOSOMAL SUBUNIT PROTEIN BS20C"/>
    <property type="match status" value="1"/>
</dbReference>
<organism evidence="7">
    <name type="scientific">hydrothermal vent metagenome</name>
    <dbReference type="NCBI Taxonomy" id="652676"/>
    <lineage>
        <taxon>unclassified sequences</taxon>
        <taxon>metagenomes</taxon>
        <taxon>ecological metagenomes</taxon>
    </lineage>
</organism>
<dbReference type="Gene3D" id="1.20.58.110">
    <property type="entry name" value="Ribosomal protein S20"/>
    <property type="match status" value="1"/>
</dbReference>
<evidence type="ECO:0000313" key="7">
    <source>
        <dbReference type="EMBL" id="VAW61251.1"/>
    </source>
</evidence>
<dbReference type="GO" id="GO:0005829">
    <property type="term" value="C:cytosol"/>
    <property type="evidence" value="ECO:0007669"/>
    <property type="project" value="TreeGrafter"/>
</dbReference>
<dbReference type="PANTHER" id="PTHR33398">
    <property type="entry name" value="30S RIBOSOMAL PROTEIN S20"/>
    <property type="match status" value="1"/>
</dbReference>
<dbReference type="Pfam" id="PF01649">
    <property type="entry name" value="Ribosomal_S20p"/>
    <property type="match status" value="1"/>
</dbReference>
<evidence type="ECO:0000256" key="2">
    <source>
        <dbReference type="ARBA" id="ARBA00007634"/>
    </source>
</evidence>
<dbReference type="InterPro" id="IPR036510">
    <property type="entry name" value="Ribosomal_bS20_sf"/>
</dbReference>
<evidence type="ECO:0000256" key="5">
    <source>
        <dbReference type="ARBA" id="ARBA00022980"/>
    </source>
</evidence>
<keyword evidence="3" id="KW-0699">rRNA-binding</keyword>
<dbReference type="SUPFAM" id="SSF46992">
    <property type="entry name" value="Ribosomal protein S20"/>
    <property type="match status" value="1"/>
</dbReference>
<dbReference type="HAMAP" id="MF_00500">
    <property type="entry name" value="Ribosomal_bS20"/>
    <property type="match status" value="1"/>
</dbReference>
<protein>
    <submittedName>
        <fullName evidence="7">SSU ribosomal protein S20p</fullName>
    </submittedName>
</protein>
<comment type="similarity">
    <text evidence="2">Belongs to the bacterial ribosomal protein bS20 family.</text>
</comment>
<evidence type="ECO:0000256" key="6">
    <source>
        <dbReference type="ARBA" id="ARBA00023274"/>
    </source>
</evidence>
<dbReference type="GO" id="GO:0003735">
    <property type="term" value="F:structural constituent of ribosome"/>
    <property type="evidence" value="ECO:0007669"/>
    <property type="project" value="InterPro"/>
</dbReference>
<evidence type="ECO:0000256" key="4">
    <source>
        <dbReference type="ARBA" id="ARBA00022884"/>
    </source>
</evidence>
<keyword evidence="4" id="KW-0694">RNA-binding</keyword>
<dbReference type="GO" id="GO:0070181">
    <property type="term" value="F:small ribosomal subunit rRNA binding"/>
    <property type="evidence" value="ECO:0007669"/>
    <property type="project" value="TreeGrafter"/>
</dbReference>
<reference evidence="7" key="1">
    <citation type="submission" date="2018-06" db="EMBL/GenBank/DDBJ databases">
        <authorList>
            <person name="Zhirakovskaya E."/>
        </authorList>
    </citation>
    <scope>NUCLEOTIDE SEQUENCE</scope>
</reference>
<dbReference type="InterPro" id="IPR002583">
    <property type="entry name" value="Ribosomal_bS20"/>
</dbReference>
<dbReference type="EMBL" id="UOFJ01000031">
    <property type="protein sequence ID" value="VAW61251.1"/>
    <property type="molecule type" value="Genomic_DNA"/>
</dbReference>
<comment type="function">
    <text evidence="1">Binds directly to 16S ribosomal RNA.</text>
</comment>
<dbReference type="FunFam" id="1.20.58.110:FF:000001">
    <property type="entry name" value="30S ribosomal protein S20"/>
    <property type="match status" value="1"/>
</dbReference>
<gene>
    <name evidence="7" type="ORF">MNBD_GAMMA10-1956</name>
</gene>
<dbReference type="GO" id="GO:0006412">
    <property type="term" value="P:translation"/>
    <property type="evidence" value="ECO:0007669"/>
    <property type="project" value="InterPro"/>
</dbReference>